<keyword evidence="5" id="KW-0804">Transcription</keyword>
<feature type="region of interest" description="Disordered" evidence="7">
    <location>
        <begin position="69"/>
        <end position="122"/>
    </location>
</feature>
<dbReference type="Gene3D" id="2.20.25.80">
    <property type="entry name" value="WRKY domain"/>
    <property type="match status" value="1"/>
</dbReference>
<dbReference type="SMART" id="SM00774">
    <property type="entry name" value="WRKY"/>
    <property type="match status" value="1"/>
</dbReference>
<dbReference type="InterPro" id="IPR036576">
    <property type="entry name" value="WRKY_dom_sf"/>
</dbReference>
<evidence type="ECO:0000256" key="3">
    <source>
        <dbReference type="ARBA" id="ARBA00023015"/>
    </source>
</evidence>
<dbReference type="PANTHER" id="PTHR31429:SF3">
    <property type="entry name" value="WRKY TRANSCRIPTION FACTOR 40-RELATED"/>
    <property type="match status" value="1"/>
</dbReference>
<dbReference type="InterPro" id="IPR044810">
    <property type="entry name" value="WRKY_plant"/>
</dbReference>
<evidence type="ECO:0000256" key="6">
    <source>
        <dbReference type="ARBA" id="ARBA00023242"/>
    </source>
</evidence>
<evidence type="ECO:0000313" key="9">
    <source>
        <dbReference type="EMBL" id="CAA7407301.1"/>
    </source>
</evidence>
<evidence type="ECO:0000256" key="2">
    <source>
        <dbReference type="ARBA" id="ARBA00008189"/>
    </source>
</evidence>
<name>A0A7I8LB42_SPIIN</name>
<dbReference type="FunFam" id="2.20.25.80:FF:000008">
    <property type="entry name" value="WRKY transcription factor 40"/>
    <property type="match status" value="1"/>
</dbReference>
<dbReference type="GO" id="GO:0043565">
    <property type="term" value="F:sequence-specific DNA binding"/>
    <property type="evidence" value="ECO:0007669"/>
    <property type="project" value="InterPro"/>
</dbReference>
<proteinExistence type="inferred from homology"/>
<sequence>MESSTASAWTDPLPLSLGLNLRFPYQDPPAGVLKGELTRLSEENRRLTETLAAVYEQYGALERQVAEMKATSSSDKAASSPSRKRKADSLETVSTDDAALDPHGLNCVESTSGEDDACKKPRQEEVKVKISKSYVRTSPTDTSLVVKDGYQWRKYGQKVTRDNPSPRAYFRCSFAPACPVKKKVQRSVEDRSILVATYEGVHSHPHPSQAEAAVVSRPGGGAAPCSPSVGSSGGTVTLDLTSPAMAHKGGALMRETGSVQFHDLVQHMASSLSRDPSFTSALATAISGRILGL</sequence>
<gene>
    <name evidence="9" type="ORF">SI8410_13017979</name>
</gene>
<evidence type="ECO:0000313" key="10">
    <source>
        <dbReference type="Proteomes" id="UP000663760"/>
    </source>
</evidence>
<keyword evidence="10" id="KW-1185">Reference proteome</keyword>
<dbReference type="InterPro" id="IPR003657">
    <property type="entry name" value="WRKY_dom"/>
</dbReference>
<dbReference type="SUPFAM" id="SSF118290">
    <property type="entry name" value="WRKY DNA-binding domain"/>
    <property type="match status" value="1"/>
</dbReference>
<evidence type="ECO:0000256" key="5">
    <source>
        <dbReference type="ARBA" id="ARBA00023163"/>
    </source>
</evidence>
<evidence type="ECO:0000256" key="7">
    <source>
        <dbReference type="SAM" id="MobiDB-lite"/>
    </source>
</evidence>
<feature type="compositionally biased region" description="Low complexity" evidence="7">
    <location>
        <begin position="69"/>
        <end position="81"/>
    </location>
</feature>
<dbReference type="GO" id="GO:0003700">
    <property type="term" value="F:DNA-binding transcription factor activity"/>
    <property type="evidence" value="ECO:0007669"/>
    <property type="project" value="InterPro"/>
</dbReference>
<dbReference type="Pfam" id="PF03106">
    <property type="entry name" value="WRKY"/>
    <property type="match status" value="1"/>
</dbReference>
<dbReference type="GO" id="GO:0005634">
    <property type="term" value="C:nucleus"/>
    <property type="evidence" value="ECO:0007669"/>
    <property type="project" value="UniProtKB-SubCell"/>
</dbReference>
<keyword evidence="3" id="KW-0805">Transcription regulation</keyword>
<evidence type="ECO:0000256" key="4">
    <source>
        <dbReference type="ARBA" id="ARBA00023125"/>
    </source>
</evidence>
<dbReference type="PROSITE" id="PS50811">
    <property type="entry name" value="WRKY"/>
    <property type="match status" value="1"/>
</dbReference>
<dbReference type="Proteomes" id="UP000663760">
    <property type="component" value="Chromosome 13"/>
</dbReference>
<dbReference type="OrthoDB" id="1879341at2759"/>
<protein>
    <recommendedName>
        <fullName evidence="8">WRKY domain-containing protein</fullName>
    </recommendedName>
</protein>
<evidence type="ECO:0000256" key="1">
    <source>
        <dbReference type="ARBA" id="ARBA00004123"/>
    </source>
</evidence>
<organism evidence="9 10">
    <name type="scientific">Spirodela intermedia</name>
    <name type="common">Intermediate duckweed</name>
    <dbReference type="NCBI Taxonomy" id="51605"/>
    <lineage>
        <taxon>Eukaryota</taxon>
        <taxon>Viridiplantae</taxon>
        <taxon>Streptophyta</taxon>
        <taxon>Embryophyta</taxon>
        <taxon>Tracheophyta</taxon>
        <taxon>Spermatophyta</taxon>
        <taxon>Magnoliopsida</taxon>
        <taxon>Liliopsida</taxon>
        <taxon>Araceae</taxon>
        <taxon>Lemnoideae</taxon>
        <taxon>Spirodela</taxon>
    </lineage>
</organism>
<comment type="subcellular location">
    <subcellularLocation>
        <location evidence="1">Nucleus</location>
    </subcellularLocation>
</comment>
<keyword evidence="6" id="KW-0539">Nucleus</keyword>
<dbReference type="PANTHER" id="PTHR31429">
    <property type="entry name" value="WRKY TRANSCRIPTION FACTOR 36-RELATED"/>
    <property type="match status" value="1"/>
</dbReference>
<reference evidence="9" key="1">
    <citation type="submission" date="2020-02" db="EMBL/GenBank/DDBJ databases">
        <authorList>
            <person name="Scholz U."/>
            <person name="Mascher M."/>
            <person name="Fiebig A."/>
        </authorList>
    </citation>
    <scope>NUCLEOTIDE SEQUENCE</scope>
</reference>
<feature type="domain" description="WRKY" evidence="8">
    <location>
        <begin position="141"/>
        <end position="207"/>
    </location>
</feature>
<evidence type="ECO:0000259" key="8">
    <source>
        <dbReference type="PROSITE" id="PS50811"/>
    </source>
</evidence>
<keyword evidence="4" id="KW-0238">DNA-binding</keyword>
<dbReference type="EMBL" id="LR746276">
    <property type="protein sequence ID" value="CAA7407301.1"/>
    <property type="molecule type" value="Genomic_DNA"/>
</dbReference>
<accession>A0A7I8LB42</accession>
<dbReference type="AlphaFoldDB" id="A0A7I8LB42"/>
<comment type="similarity">
    <text evidence="2">Belongs to the WRKY group II-a family.</text>
</comment>
<dbReference type="GO" id="GO:0051707">
    <property type="term" value="P:response to other organism"/>
    <property type="evidence" value="ECO:0007669"/>
    <property type="project" value="UniProtKB-ARBA"/>
</dbReference>